<name>A0A8J6ZLU7_DESMC</name>
<dbReference type="AlphaFoldDB" id="A0A8J6ZLU7"/>
<proteinExistence type="predicted"/>
<dbReference type="Pfam" id="PF05860">
    <property type="entry name" value="TPS"/>
    <property type="match status" value="1"/>
</dbReference>
<sequence length="866" mass="89167">MSNRWVWWFGVAIASLYISRLNEAYAQISPDATLANNSDITRDGNRLNITGGTQAGTNLFHSFSEFSIPTSTEAVFQNAAHIQNIISRVTGQSISQIDGLIKTQGTANLFLINPNGIIFGKNARLDISGSFIASTASAVKFADGFDFSANDIPTTPLLTINVPIGLQFGGNPGSIQVKGDGQGIRATTENSDVIDTTSGLRVQLNQTLALVGGDIFLEGATIKTAGGRIELGSVGENSLVSFTSINKGFSLGYEAISTFKNIQLSQEAAVDASGAGGDVQVWSNRLTLKDGSQIEANTLGAQPGGGINVTAKESVQVIGVSARDNPSGLFTLVNPGSTGDGGQLRINTGQLVVQDGAVVDASTFGTGKGGNVIINADSVQLIDGSVKYTALSAQTEPGSTGNAGNLIINTGTLLVQDGAQISTGTSGSGKGGDLTVNADSVEVIGLLQIIGENTYTSGLYSASQRNATGKAGNLTINAQKLVVRDVGVINAQTQAGGNGGTLTIKAQQLLVLDGGVVTSSTTNAGKAGDLLIDADSVQIIGKFADGQLSSRLSTTSGIGLLRNYPNTTGDGGNIRIKTGELLVQDGASILVGAAGKGNAGNLEIHARSIRLDNNASLDATTISSNTDTSQQQATITLSAKYLFLLGGSRITTNATGSNLIGGNINIDTDILGAAGNSDISANSTDFRGGRVTINAQGIFGIRFSNTPTTESDITATGANSQLNGTVQINTPDVDPSQGLTPLPEIMIDPATIIAQNPCQKVAGSRFVITGHGGLPTNPSLALTPSGVRVGLLEPTSLTTQAQSTIKYSVVNQPQTPTEEKAKMTNPIVEAQGWVINDKGEIMLTAYNSTATNYQNYWRSPTSCSGS</sequence>
<dbReference type="Proteomes" id="UP000622533">
    <property type="component" value="Unassembled WGS sequence"/>
</dbReference>
<feature type="domain" description="Filamentous haemagglutinin FhaB/tRNA nuclease CdiA-like TPS" evidence="1">
    <location>
        <begin position="29"/>
        <end position="142"/>
    </location>
</feature>
<comment type="caution">
    <text evidence="2">The sequence shown here is derived from an EMBL/GenBank/DDBJ whole genome shotgun (WGS) entry which is preliminary data.</text>
</comment>
<reference evidence="2" key="1">
    <citation type="submission" date="2020-10" db="EMBL/GenBank/DDBJ databases">
        <authorList>
            <person name="Castelo-Branco R."/>
            <person name="Eusebio N."/>
            <person name="Adriana R."/>
            <person name="Vieira A."/>
            <person name="Brugerolle De Fraissinette N."/>
            <person name="Rezende De Castro R."/>
            <person name="Schneider M.P."/>
            <person name="Vasconcelos V."/>
            <person name="Leao P.N."/>
        </authorList>
    </citation>
    <scope>NUCLEOTIDE SEQUENCE</scope>
    <source>
        <strain evidence="2">LEGE 12446</strain>
    </source>
</reference>
<dbReference type="InterPro" id="IPR008638">
    <property type="entry name" value="FhaB/CdiA-like_TPS"/>
</dbReference>
<dbReference type="NCBIfam" id="TIGR01901">
    <property type="entry name" value="adhes_NPXG"/>
    <property type="match status" value="1"/>
</dbReference>
<protein>
    <submittedName>
        <fullName evidence="2">Filamentous hemagglutinin N-terminal domain-containing protein</fullName>
    </submittedName>
</protein>
<dbReference type="InterPro" id="IPR011050">
    <property type="entry name" value="Pectin_lyase_fold/virulence"/>
</dbReference>
<evidence type="ECO:0000313" key="3">
    <source>
        <dbReference type="Proteomes" id="UP000622533"/>
    </source>
</evidence>
<evidence type="ECO:0000259" key="1">
    <source>
        <dbReference type="SMART" id="SM00912"/>
    </source>
</evidence>
<dbReference type="InterPro" id="IPR012334">
    <property type="entry name" value="Pectin_lyas_fold"/>
</dbReference>
<organism evidence="2 3">
    <name type="scientific">Desmonostoc muscorum LEGE 12446</name>
    <dbReference type="NCBI Taxonomy" id="1828758"/>
    <lineage>
        <taxon>Bacteria</taxon>
        <taxon>Bacillati</taxon>
        <taxon>Cyanobacteriota</taxon>
        <taxon>Cyanophyceae</taxon>
        <taxon>Nostocales</taxon>
        <taxon>Nostocaceae</taxon>
        <taxon>Desmonostoc</taxon>
    </lineage>
</organism>
<dbReference type="SMART" id="SM00912">
    <property type="entry name" value="Haemagg_act"/>
    <property type="match status" value="1"/>
</dbReference>
<keyword evidence="3" id="KW-1185">Reference proteome</keyword>
<dbReference type="SUPFAM" id="SSF51126">
    <property type="entry name" value="Pectin lyase-like"/>
    <property type="match status" value="3"/>
</dbReference>
<dbReference type="EMBL" id="JADEXS010000013">
    <property type="protein sequence ID" value="MBE9021261.1"/>
    <property type="molecule type" value="Genomic_DNA"/>
</dbReference>
<evidence type="ECO:0000313" key="2">
    <source>
        <dbReference type="EMBL" id="MBE9021261.1"/>
    </source>
</evidence>
<gene>
    <name evidence="2" type="ORF">IQ276_01930</name>
</gene>
<dbReference type="Gene3D" id="2.160.20.10">
    <property type="entry name" value="Single-stranded right-handed beta-helix, Pectin lyase-like"/>
    <property type="match status" value="2"/>
</dbReference>
<accession>A0A8J6ZLU7</accession>